<evidence type="ECO:0000256" key="7">
    <source>
        <dbReference type="RuleBase" id="RU363032"/>
    </source>
</evidence>
<evidence type="ECO:0000259" key="8">
    <source>
        <dbReference type="PROSITE" id="PS50928"/>
    </source>
</evidence>
<dbReference type="CDD" id="cd06261">
    <property type="entry name" value="TM_PBP2"/>
    <property type="match status" value="1"/>
</dbReference>
<dbReference type="InterPro" id="IPR051393">
    <property type="entry name" value="ABC_transporter_permease"/>
</dbReference>
<feature type="transmembrane region" description="Helical" evidence="7">
    <location>
        <begin position="12"/>
        <end position="37"/>
    </location>
</feature>
<feature type="domain" description="ABC transmembrane type-1" evidence="8">
    <location>
        <begin position="70"/>
        <end position="284"/>
    </location>
</feature>
<evidence type="ECO:0000256" key="4">
    <source>
        <dbReference type="ARBA" id="ARBA00022692"/>
    </source>
</evidence>
<dbReference type="Proteomes" id="UP000677305">
    <property type="component" value="Chromosome"/>
</dbReference>
<dbReference type="PANTHER" id="PTHR30193:SF37">
    <property type="entry name" value="INNER MEMBRANE ABC TRANSPORTER PERMEASE PROTEIN YCJO"/>
    <property type="match status" value="1"/>
</dbReference>
<feature type="transmembrane region" description="Helical" evidence="7">
    <location>
        <begin position="106"/>
        <end position="125"/>
    </location>
</feature>
<organism evidence="9 10">
    <name type="scientific">Vallitalea guaymasensis</name>
    <dbReference type="NCBI Taxonomy" id="1185412"/>
    <lineage>
        <taxon>Bacteria</taxon>
        <taxon>Bacillati</taxon>
        <taxon>Bacillota</taxon>
        <taxon>Clostridia</taxon>
        <taxon>Lachnospirales</taxon>
        <taxon>Vallitaleaceae</taxon>
        <taxon>Vallitalea</taxon>
    </lineage>
</organism>
<keyword evidence="3" id="KW-1003">Cell membrane</keyword>
<dbReference type="InterPro" id="IPR035906">
    <property type="entry name" value="MetI-like_sf"/>
</dbReference>
<evidence type="ECO:0000313" key="9">
    <source>
        <dbReference type="EMBL" id="QUH29689.1"/>
    </source>
</evidence>
<keyword evidence="10" id="KW-1185">Reference proteome</keyword>
<evidence type="ECO:0000313" key="10">
    <source>
        <dbReference type="Proteomes" id="UP000677305"/>
    </source>
</evidence>
<dbReference type="GO" id="GO:0055085">
    <property type="term" value="P:transmembrane transport"/>
    <property type="evidence" value="ECO:0007669"/>
    <property type="project" value="InterPro"/>
</dbReference>
<dbReference type="AlphaFoldDB" id="A0A8J8MB99"/>
<keyword evidence="6 7" id="KW-0472">Membrane</keyword>
<feature type="transmembrane region" description="Helical" evidence="7">
    <location>
        <begin position="158"/>
        <end position="180"/>
    </location>
</feature>
<proteinExistence type="inferred from homology"/>
<dbReference type="PROSITE" id="PS50928">
    <property type="entry name" value="ABC_TM1"/>
    <property type="match status" value="1"/>
</dbReference>
<feature type="transmembrane region" description="Helical" evidence="7">
    <location>
        <begin position="74"/>
        <end position="94"/>
    </location>
</feature>
<dbReference type="SUPFAM" id="SSF161098">
    <property type="entry name" value="MetI-like"/>
    <property type="match status" value="1"/>
</dbReference>
<comment type="subcellular location">
    <subcellularLocation>
        <location evidence="1 7">Cell membrane</location>
        <topology evidence="1 7">Multi-pass membrane protein</topology>
    </subcellularLocation>
</comment>
<evidence type="ECO:0000256" key="6">
    <source>
        <dbReference type="ARBA" id="ARBA00023136"/>
    </source>
</evidence>
<accession>A0A8J8MB99</accession>
<dbReference type="PANTHER" id="PTHR30193">
    <property type="entry name" value="ABC TRANSPORTER PERMEASE PROTEIN"/>
    <property type="match status" value="1"/>
</dbReference>
<dbReference type="Gene3D" id="1.10.3720.10">
    <property type="entry name" value="MetI-like"/>
    <property type="match status" value="1"/>
</dbReference>
<keyword evidence="5 7" id="KW-1133">Transmembrane helix</keyword>
<dbReference type="InterPro" id="IPR000515">
    <property type="entry name" value="MetI-like"/>
</dbReference>
<dbReference type="GO" id="GO:0005886">
    <property type="term" value="C:plasma membrane"/>
    <property type="evidence" value="ECO:0007669"/>
    <property type="project" value="UniProtKB-SubCell"/>
</dbReference>
<dbReference type="RefSeq" id="WP_212689949.1">
    <property type="nucleotide sequence ID" value="NZ_CAJXUH010000009.1"/>
</dbReference>
<evidence type="ECO:0000256" key="1">
    <source>
        <dbReference type="ARBA" id="ARBA00004651"/>
    </source>
</evidence>
<dbReference type="KEGG" id="vgu:HYG85_12565"/>
<dbReference type="EMBL" id="CP058561">
    <property type="protein sequence ID" value="QUH29689.1"/>
    <property type="molecule type" value="Genomic_DNA"/>
</dbReference>
<gene>
    <name evidence="9" type="ORF">HYG85_12565</name>
</gene>
<name>A0A8J8MB99_9FIRM</name>
<keyword evidence="2 7" id="KW-0813">Transport</keyword>
<evidence type="ECO:0000256" key="2">
    <source>
        <dbReference type="ARBA" id="ARBA00022448"/>
    </source>
</evidence>
<reference evidence="9 10" key="1">
    <citation type="submission" date="2020-07" db="EMBL/GenBank/DDBJ databases">
        <title>Vallitalea guaymasensis genome.</title>
        <authorList>
            <person name="Postec A."/>
        </authorList>
    </citation>
    <scope>NUCLEOTIDE SEQUENCE [LARGE SCALE GENOMIC DNA]</scope>
    <source>
        <strain evidence="9 10">Ra1766G1</strain>
    </source>
</reference>
<evidence type="ECO:0000256" key="3">
    <source>
        <dbReference type="ARBA" id="ARBA00022475"/>
    </source>
</evidence>
<keyword evidence="4 7" id="KW-0812">Transmembrane</keyword>
<sequence length="300" mass="33564">MIKEKKRRKDMTGYLFIAPAIIFFLVFIVYPIGFISYGSLFNWSSLSNMTFVGLKNFVELFQDKVFIITLRNTLLWILITITIQMVLGFILAYIIEEKVKKYKSFFRTLFFIPVVTSVVVISIVWSNMYSPYQGLLTNFLYSIGFGSPINLLGDVNKAIFAIMVVNIWEWTGWSMILYIAGLSEISQGIKEAALIDGAKGFKKIYHIFIPLTAHVHKSLVLLGIIGSLQTFALVYSMTSGGPNSATEVPGTYIFKMGFQVQRMGYASAISVIILLLALVLTVMQVVTLGSGNFISKKGGK</sequence>
<comment type="similarity">
    <text evidence="7">Belongs to the binding-protein-dependent transport system permease family.</text>
</comment>
<feature type="transmembrane region" description="Helical" evidence="7">
    <location>
        <begin position="265"/>
        <end position="294"/>
    </location>
</feature>
<evidence type="ECO:0000256" key="5">
    <source>
        <dbReference type="ARBA" id="ARBA00022989"/>
    </source>
</evidence>
<dbReference type="Pfam" id="PF00528">
    <property type="entry name" value="BPD_transp_1"/>
    <property type="match status" value="1"/>
</dbReference>
<protein>
    <submittedName>
        <fullName evidence="9">Sugar ABC transporter permease</fullName>
    </submittedName>
</protein>